<accession>A0A9Q8PAB4</accession>
<feature type="domain" description="Fungal lipase-type" evidence="4">
    <location>
        <begin position="90"/>
        <end position="178"/>
    </location>
</feature>
<dbReference type="GeneID" id="71987497"/>
<dbReference type="KEGG" id="ffu:CLAFUR5_07619"/>
<organism evidence="5 6">
    <name type="scientific">Passalora fulva</name>
    <name type="common">Tomato leaf mold</name>
    <name type="synonym">Cladosporium fulvum</name>
    <dbReference type="NCBI Taxonomy" id="5499"/>
    <lineage>
        <taxon>Eukaryota</taxon>
        <taxon>Fungi</taxon>
        <taxon>Dikarya</taxon>
        <taxon>Ascomycota</taxon>
        <taxon>Pezizomycotina</taxon>
        <taxon>Dothideomycetes</taxon>
        <taxon>Dothideomycetidae</taxon>
        <taxon>Mycosphaerellales</taxon>
        <taxon>Mycosphaerellaceae</taxon>
        <taxon>Fulvia</taxon>
    </lineage>
</organism>
<dbReference type="PANTHER" id="PTHR46640:SF1">
    <property type="entry name" value="FUNGAL LIPASE-LIKE DOMAIN-CONTAINING PROTEIN-RELATED"/>
    <property type="match status" value="1"/>
</dbReference>
<dbReference type="OrthoDB" id="426718at2759"/>
<feature type="chain" id="PRO_5040487281" evidence="3">
    <location>
        <begin position="19"/>
        <end position="180"/>
    </location>
</feature>
<reference evidence="5" key="2">
    <citation type="journal article" date="2022" name="Microb. Genom.">
        <title>A chromosome-scale genome assembly of the tomato pathogen Cladosporium fulvum reveals a compartmentalized genome architecture and the presence of a dispensable chromosome.</title>
        <authorList>
            <person name="Zaccaron A.Z."/>
            <person name="Chen L.H."/>
            <person name="Samaras A."/>
            <person name="Stergiopoulos I."/>
        </authorList>
    </citation>
    <scope>NUCLEOTIDE SEQUENCE</scope>
    <source>
        <strain evidence="5">Race5_Kim</strain>
    </source>
</reference>
<dbReference type="EMBL" id="CP090168">
    <property type="protein sequence ID" value="UJO18801.1"/>
    <property type="molecule type" value="Genomic_DNA"/>
</dbReference>
<dbReference type="Proteomes" id="UP000756132">
    <property type="component" value="Chromosome 6"/>
</dbReference>
<dbReference type="CDD" id="cd00519">
    <property type="entry name" value="Lipase_3"/>
    <property type="match status" value="1"/>
</dbReference>
<dbReference type="Gene3D" id="3.40.50.1820">
    <property type="entry name" value="alpha/beta hydrolase"/>
    <property type="match status" value="1"/>
</dbReference>
<feature type="signal peptide" evidence="3">
    <location>
        <begin position="1"/>
        <end position="18"/>
    </location>
</feature>
<proteinExistence type="predicted"/>
<dbReference type="PANTHER" id="PTHR46640">
    <property type="entry name" value="TRIACYLGLYCEROL LIPASE, PUTATIVE (AFU_ORTHOLOGUE AFUA_6G06510)-RELATED"/>
    <property type="match status" value="1"/>
</dbReference>
<evidence type="ECO:0000256" key="2">
    <source>
        <dbReference type="ARBA" id="ARBA00022801"/>
    </source>
</evidence>
<dbReference type="AlphaFoldDB" id="A0A9Q8PAB4"/>
<dbReference type="InterPro" id="IPR051299">
    <property type="entry name" value="AB_hydrolase_lip/est"/>
</dbReference>
<keyword evidence="2" id="KW-0378">Hydrolase</keyword>
<dbReference type="InterPro" id="IPR002921">
    <property type="entry name" value="Fungal_lipase-type"/>
</dbReference>
<evidence type="ECO:0000313" key="6">
    <source>
        <dbReference type="Proteomes" id="UP000756132"/>
    </source>
</evidence>
<evidence type="ECO:0000259" key="4">
    <source>
        <dbReference type="Pfam" id="PF01764"/>
    </source>
</evidence>
<gene>
    <name evidence="5" type="ORF">CLAFUR5_07619</name>
</gene>
<keyword evidence="6" id="KW-1185">Reference proteome</keyword>
<evidence type="ECO:0000256" key="3">
    <source>
        <dbReference type="SAM" id="SignalP"/>
    </source>
</evidence>
<sequence>MKFEIRFTSCLLFAATEAGPIPTKPSTQKPRTNVDQSLYDELIYYGKYAPTYPNAPCQIPPQGTVVQGFANADPTTEMTLFRADGDQELVMAFPGTAGLEDLLTDISATLVPYVTPGVNCSACQVHMGGLKAWNAIQPEAKRVLDQAIAAYPSYKFKIVGHRLGGMLTKLAYTSFAAQGI</sequence>
<dbReference type="RefSeq" id="XP_047763167.1">
    <property type="nucleotide sequence ID" value="XM_047906767.1"/>
</dbReference>
<evidence type="ECO:0000256" key="1">
    <source>
        <dbReference type="ARBA" id="ARBA00022729"/>
    </source>
</evidence>
<reference evidence="5" key="1">
    <citation type="submission" date="2021-12" db="EMBL/GenBank/DDBJ databases">
        <authorList>
            <person name="Zaccaron A."/>
            <person name="Stergiopoulos I."/>
        </authorList>
    </citation>
    <scope>NUCLEOTIDE SEQUENCE</scope>
    <source>
        <strain evidence="5">Race5_Kim</strain>
    </source>
</reference>
<dbReference type="GO" id="GO:0016787">
    <property type="term" value="F:hydrolase activity"/>
    <property type="evidence" value="ECO:0007669"/>
    <property type="project" value="UniProtKB-KW"/>
</dbReference>
<keyword evidence="1 3" id="KW-0732">Signal</keyword>
<dbReference type="SUPFAM" id="SSF53474">
    <property type="entry name" value="alpha/beta-Hydrolases"/>
    <property type="match status" value="1"/>
</dbReference>
<dbReference type="InterPro" id="IPR029058">
    <property type="entry name" value="AB_hydrolase_fold"/>
</dbReference>
<evidence type="ECO:0000313" key="5">
    <source>
        <dbReference type="EMBL" id="UJO18801.1"/>
    </source>
</evidence>
<dbReference type="GO" id="GO:0006629">
    <property type="term" value="P:lipid metabolic process"/>
    <property type="evidence" value="ECO:0007669"/>
    <property type="project" value="InterPro"/>
</dbReference>
<protein>
    <submittedName>
        <fullName evidence="5">Feruloyl esterase A</fullName>
    </submittedName>
</protein>
<dbReference type="Pfam" id="PF01764">
    <property type="entry name" value="Lipase_3"/>
    <property type="match status" value="1"/>
</dbReference>
<name>A0A9Q8PAB4_PASFU</name>